<keyword evidence="2" id="KW-1185">Reference proteome</keyword>
<evidence type="ECO:0000313" key="2">
    <source>
        <dbReference type="Proteomes" id="UP000254808"/>
    </source>
</evidence>
<organism evidence="1 2">
    <name type="scientific">Cyclonatronum proteinivorum</name>
    <dbReference type="NCBI Taxonomy" id="1457365"/>
    <lineage>
        <taxon>Bacteria</taxon>
        <taxon>Pseudomonadati</taxon>
        <taxon>Balneolota</taxon>
        <taxon>Balneolia</taxon>
        <taxon>Balneolales</taxon>
        <taxon>Cyclonatronaceae</taxon>
        <taxon>Cyclonatronum</taxon>
    </lineage>
</organism>
<dbReference type="KEGG" id="cprv:CYPRO_0219"/>
<dbReference type="Proteomes" id="UP000254808">
    <property type="component" value="Chromosome"/>
</dbReference>
<name>A0A345UGA5_9BACT</name>
<dbReference type="EMBL" id="CP027806">
    <property type="protein sequence ID" value="AXI99506.1"/>
    <property type="molecule type" value="Genomic_DNA"/>
</dbReference>
<sequence length="53" mass="6467">MVYDYDLLLKAEKYPRIRLHEVFYEEIPPFSLYLKADNVKIKSYLKHIALHLK</sequence>
<dbReference type="AlphaFoldDB" id="A0A345UGA5"/>
<proteinExistence type="predicted"/>
<protein>
    <submittedName>
        <fullName evidence="1">Uncharacterized protein</fullName>
    </submittedName>
</protein>
<reference evidence="1 2" key="1">
    <citation type="submission" date="2018-03" db="EMBL/GenBank/DDBJ databases">
        <title>Phenotypic and genomic properties of Cyclonatronum proteinivorum gen. nov., sp. nov., a haloalkaliphilic bacteroidete from soda lakes possessing Na+-translocating rhodopsin.</title>
        <authorList>
            <person name="Toshchakov S.V."/>
            <person name="Korzhenkov A."/>
            <person name="Samarov N.I."/>
            <person name="Kublanov I.V."/>
            <person name="Muntyan M.S."/>
            <person name="Sorokin D.Y."/>
        </authorList>
    </citation>
    <scope>NUCLEOTIDE SEQUENCE [LARGE SCALE GENOMIC DNA]</scope>
    <source>
        <strain evidence="1 2">Omega</strain>
    </source>
</reference>
<gene>
    <name evidence="1" type="ORF">CYPRO_0219</name>
</gene>
<evidence type="ECO:0000313" key="1">
    <source>
        <dbReference type="EMBL" id="AXI99506.1"/>
    </source>
</evidence>
<accession>A0A345UGA5</accession>